<gene>
    <name evidence="8" type="ORF">B0I36DRAFT_384553</name>
</gene>
<keyword evidence="6" id="KW-0408">Iron</keyword>
<proteinExistence type="inferred from homology"/>
<dbReference type="SUPFAM" id="SSF51197">
    <property type="entry name" value="Clavaminate synthase-like"/>
    <property type="match status" value="1"/>
</dbReference>
<evidence type="ECO:0000256" key="1">
    <source>
        <dbReference type="ARBA" id="ARBA00001954"/>
    </source>
</evidence>
<keyword evidence="9" id="KW-1185">Reference proteome</keyword>
<protein>
    <submittedName>
        <fullName evidence="8">Alpha-ketoglutarate dependent xanthine dioxygenase</fullName>
    </submittedName>
</protein>
<dbReference type="InterPro" id="IPR051178">
    <property type="entry name" value="TfdA_dioxygenase"/>
</dbReference>
<comment type="similarity">
    <text evidence="2">Belongs to the TfdA dioxygenase family.</text>
</comment>
<dbReference type="InterPro" id="IPR003819">
    <property type="entry name" value="TauD/TfdA-like"/>
</dbReference>
<dbReference type="PANTHER" id="PTHR43779:SF2">
    <property type="entry name" value="ALPHA-KETOGLUTARATE-DEPENDENT XANTHINE DIOXYGENASE XAN1"/>
    <property type="match status" value="1"/>
</dbReference>
<evidence type="ECO:0000313" key="8">
    <source>
        <dbReference type="EMBL" id="KAH7028929.1"/>
    </source>
</evidence>
<keyword evidence="5" id="KW-0560">Oxidoreductase</keyword>
<comment type="caution">
    <text evidence="8">The sequence shown here is derived from an EMBL/GenBank/DDBJ whole genome shotgun (WGS) entry which is preliminary data.</text>
</comment>
<evidence type="ECO:0000256" key="4">
    <source>
        <dbReference type="ARBA" id="ARBA00022964"/>
    </source>
</evidence>
<dbReference type="InterPro" id="IPR042098">
    <property type="entry name" value="TauD-like_sf"/>
</dbReference>
<evidence type="ECO:0000256" key="3">
    <source>
        <dbReference type="ARBA" id="ARBA00022723"/>
    </source>
</evidence>
<comment type="cofactor">
    <cofactor evidence="1">
        <name>Fe(2+)</name>
        <dbReference type="ChEBI" id="CHEBI:29033"/>
    </cofactor>
</comment>
<dbReference type="Pfam" id="PF02668">
    <property type="entry name" value="TauD"/>
    <property type="match status" value="1"/>
</dbReference>
<evidence type="ECO:0000259" key="7">
    <source>
        <dbReference type="Pfam" id="PF02668"/>
    </source>
</evidence>
<keyword evidence="3" id="KW-0479">Metal-binding</keyword>
<evidence type="ECO:0000313" key="9">
    <source>
        <dbReference type="Proteomes" id="UP000756346"/>
    </source>
</evidence>
<evidence type="ECO:0000256" key="5">
    <source>
        <dbReference type="ARBA" id="ARBA00023002"/>
    </source>
</evidence>
<name>A0A9P9BP57_9PEZI</name>
<dbReference type="EMBL" id="JAGTJQ010000006">
    <property type="protein sequence ID" value="KAH7028929.1"/>
    <property type="molecule type" value="Genomic_DNA"/>
</dbReference>
<sequence>MPTALPPSSTHFEIRPLPAALRKETNIGAEMLLRGDQLFIDPDLITDDDRELLRTALYEHSVLVVRKQKGIEPSVLPRLARVWDDHAKSTHSGGAQMVKDKDNILSKNGGDRIPRAPQVSVLGSGHFKDYEGLPEVRLRHLNQREFHADPLTEDQVQSGQTRFYRWHLDAPLYERLPGRVTLIHGVKVPTGQTQRIELESGENLHVAPGASAFVSGAKAFSLLSSAEQEFALNTTIQYAPRAYEWIRDCKATSDGLTIARVGDERALDDLPEWSWDKVQSHPMVWKNPGSPDKPLLEILGCCVYALRTKDPQTGQVTEISDLARVREIVHGMQKKVLRRPEYIYAHAWEEGDLVVFHNKGVWHSITGNLDGVERILWQCTMESGVEPEPALEGSKV</sequence>
<dbReference type="RefSeq" id="XP_046011217.1">
    <property type="nucleotide sequence ID" value="XM_046161011.1"/>
</dbReference>
<evidence type="ECO:0000256" key="6">
    <source>
        <dbReference type="ARBA" id="ARBA00023004"/>
    </source>
</evidence>
<organism evidence="8 9">
    <name type="scientific">Microdochium trichocladiopsis</name>
    <dbReference type="NCBI Taxonomy" id="1682393"/>
    <lineage>
        <taxon>Eukaryota</taxon>
        <taxon>Fungi</taxon>
        <taxon>Dikarya</taxon>
        <taxon>Ascomycota</taxon>
        <taxon>Pezizomycotina</taxon>
        <taxon>Sordariomycetes</taxon>
        <taxon>Xylariomycetidae</taxon>
        <taxon>Xylariales</taxon>
        <taxon>Microdochiaceae</taxon>
        <taxon>Microdochium</taxon>
    </lineage>
</organism>
<dbReference type="GO" id="GO:0051213">
    <property type="term" value="F:dioxygenase activity"/>
    <property type="evidence" value="ECO:0007669"/>
    <property type="project" value="UniProtKB-KW"/>
</dbReference>
<reference evidence="8" key="1">
    <citation type="journal article" date="2021" name="Nat. Commun.">
        <title>Genetic determinants of endophytism in the Arabidopsis root mycobiome.</title>
        <authorList>
            <person name="Mesny F."/>
            <person name="Miyauchi S."/>
            <person name="Thiergart T."/>
            <person name="Pickel B."/>
            <person name="Atanasova L."/>
            <person name="Karlsson M."/>
            <person name="Huettel B."/>
            <person name="Barry K.W."/>
            <person name="Haridas S."/>
            <person name="Chen C."/>
            <person name="Bauer D."/>
            <person name="Andreopoulos W."/>
            <person name="Pangilinan J."/>
            <person name="LaButti K."/>
            <person name="Riley R."/>
            <person name="Lipzen A."/>
            <person name="Clum A."/>
            <person name="Drula E."/>
            <person name="Henrissat B."/>
            <person name="Kohler A."/>
            <person name="Grigoriev I.V."/>
            <person name="Martin F.M."/>
            <person name="Hacquard S."/>
        </authorList>
    </citation>
    <scope>NUCLEOTIDE SEQUENCE</scope>
    <source>
        <strain evidence="8">MPI-CAGE-CH-0230</strain>
    </source>
</reference>
<feature type="domain" description="TauD/TfdA-like" evidence="7">
    <location>
        <begin position="15"/>
        <end position="380"/>
    </location>
</feature>
<dbReference type="OrthoDB" id="93019at2759"/>
<accession>A0A9P9BP57</accession>
<dbReference type="GeneID" id="70190557"/>
<evidence type="ECO:0000256" key="2">
    <source>
        <dbReference type="ARBA" id="ARBA00005896"/>
    </source>
</evidence>
<dbReference type="GO" id="GO:0046872">
    <property type="term" value="F:metal ion binding"/>
    <property type="evidence" value="ECO:0007669"/>
    <property type="project" value="UniProtKB-KW"/>
</dbReference>
<dbReference type="AlphaFoldDB" id="A0A9P9BP57"/>
<dbReference type="PANTHER" id="PTHR43779">
    <property type="entry name" value="DIOXYGENASE RV0097-RELATED"/>
    <property type="match status" value="1"/>
</dbReference>
<dbReference type="Gene3D" id="3.60.130.10">
    <property type="entry name" value="Clavaminate synthase-like"/>
    <property type="match status" value="1"/>
</dbReference>
<dbReference type="Proteomes" id="UP000756346">
    <property type="component" value="Unassembled WGS sequence"/>
</dbReference>
<keyword evidence="4 8" id="KW-0223">Dioxygenase</keyword>